<organism evidence="1">
    <name type="scientific">Myoviridae sp. ctkfK18</name>
    <dbReference type="NCBI Taxonomy" id="2825165"/>
    <lineage>
        <taxon>Viruses</taxon>
        <taxon>Duplodnaviria</taxon>
        <taxon>Heunggongvirae</taxon>
        <taxon>Uroviricota</taxon>
        <taxon>Caudoviricetes</taxon>
    </lineage>
</organism>
<sequence length="289" mass="34365">MLLEAFNKQTAPEIKDKYSIYGDKLVRTIMSDISSYNKSVHRMHRIATRNTTYLNSMLKQTVGYITSYYIRASVENDIDATYIVFDKWRSYSRRMDTLLKKKKINNKDRRTIMMTYIKLVMCRACCDTQDYIDTYNYNKNVKTEKFTRDVIEKIGFEYFIHELFVQCYILSILKSLLQMKTSAKKYGRVYRGSTYVDFLNNTIFSPRVANYNLSLNKSRFYINMKLMKYMSFKPLEDSDYSLMISELLDSNNDMCKCMDEVENFLFNMNLTRDDDNKLTIKDIRVLGVI</sequence>
<accession>A0A8S5VGS1</accession>
<dbReference type="EMBL" id="BK016265">
    <property type="protein sequence ID" value="DAG05985.1"/>
    <property type="molecule type" value="Genomic_DNA"/>
</dbReference>
<evidence type="ECO:0000313" key="1">
    <source>
        <dbReference type="EMBL" id="DAG05985.1"/>
    </source>
</evidence>
<name>A0A8S5VGS1_9CAUD</name>
<proteinExistence type="predicted"/>
<reference evidence="1" key="1">
    <citation type="journal article" date="2021" name="Proc. Natl. Acad. Sci. U.S.A.">
        <title>A Catalog of Tens of Thousands of Viruses from Human Metagenomes Reveals Hidden Associations with Chronic Diseases.</title>
        <authorList>
            <person name="Tisza M.J."/>
            <person name="Buck C.B."/>
        </authorList>
    </citation>
    <scope>NUCLEOTIDE SEQUENCE</scope>
    <source>
        <strain evidence="1">CtkfK18</strain>
    </source>
</reference>
<protein>
    <submittedName>
        <fullName evidence="1">Uncharacterized protein</fullName>
    </submittedName>
</protein>